<accession>A0A0L6ULQ6</accession>
<dbReference type="Proteomes" id="UP000037035">
    <property type="component" value="Unassembled WGS sequence"/>
</dbReference>
<reference evidence="1 2" key="1">
    <citation type="submission" date="2015-08" db="EMBL/GenBank/DDBJ databases">
        <title>Next Generation Sequencing and Analysis of the Genome of Puccinia sorghi L Schw, the Causal Agent of Maize Common Rust.</title>
        <authorList>
            <person name="Rochi L."/>
            <person name="Burguener G."/>
            <person name="Darino M."/>
            <person name="Turjanski A."/>
            <person name="Kreff E."/>
            <person name="Dieguez M.J."/>
            <person name="Sacco F."/>
        </authorList>
    </citation>
    <scope>NUCLEOTIDE SEQUENCE [LARGE SCALE GENOMIC DNA]</scope>
    <source>
        <strain evidence="1 2">RO10H11247</strain>
    </source>
</reference>
<dbReference type="AlphaFoldDB" id="A0A0L6ULQ6"/>
<dbReference type="EMBL" id="LAVV01010331">
    <property type="protein sequence ID" value="KNZ49212.1"/>
    <property type="molecule type" value="Genomic_DNA"/>
</dbReference>
<evidence type="ECO:0000313" key="1">
    <source>
        <dbReference type="EMBL" id="KNZ49212.1"/>
    </source>
</evidence>
<evidence type="ECO:0000313" key="2">
    <source>
        <dbReference type="Proteomes" id="UP000037035"/>
    </source>
</evidence>
<keyword evidence="2" id="KW-1185">Reference proteome</keyword>
<gene>
    <name evidence="1" type="ORF">VP01_514g7</name>
</gene>
<protein>
    <submittedName>
        <fullName evidence="1">Uncharacterized protein</fullName>
    </submittedName>
</protein>
<sequence>MDYWAILKIVMILNPISNLKNTNFTSSLRRILRFKDNSMKEKSGLIIAMETIGGPMQHLKTNLTHGDLPSNPLAQSAWANLASC</sequence>
<comment type="caution">
    <text evidence="1">The sequence shown here is derived from an EMBL/GenBank/DDBJ whole genome shotgun (WGS) entry which is preliminary data.</text>
</comment>
<name>A0A0L6ULQ6_9BASI</name>
<organism evidence="1 2">
    <name type="scientific">Puccinia sorghi</name>
    <dbReference type="NCBI Taxonomy" id="27349"/>
    <lineage>
        <taxon>Eukaryota</taxon>
        <taxon>Fungi</taxon>
        <taxon>Dikarya</taxon>
        <taxon>Basidiomycota</taxon>
        <taxon>Pucciniomycotina</taxon>
        <taxon>Pucciniomycetes</taxon>
        <taxon>Pucciniales</taxon>
        <taxon>Pucciniaceae</taxon>
        <taxon>Puccinia</taxon>
    </lineage>
</organism>
<proteinExistence type="predicted"/>
<dbReference type="VEuPathDB" id="FungiDB:VP01_514g7"/>